<dbReference type="AlphaFoldDB" id="A0A402AEU0"/>
<evidence type="ECO:0000313" key="1">
    <source>
        <dbReference type="EMBL" id="GCE17630.1"/>
    </source>
</evidence>
<dbReference type="RefSeq" id="WP_126549282.1">
    <property type="nucleotide sequence ID" value="NZ_BIFS01000001.1"/>
</dbReference>
<organism evidence="1 2">
    <name type="scientific">Dictyobacter kobayashii</name>
    <dbReference type="NCBI Taxonomy" id="2014872"/>
    <lineage>
        <taxon>Bacteria</taxon>
        <taxon>Bacillati</taxon>
        <taxon>Chloroflexota</taxon>
        <taxon>Ktedonobacteria</taxon>
        <taxon>Ktedonobacterales</taxon>
        <taxon>Dictyobacteraceae</taxon>
        <taxon>Dictyobacter</taxon>
    </lineage>
</organism>
<dbReference type="EMBL" id="BIFS01000001">
    <property type="protein sequence ID" value="GCE17630.1"/>
    <property type="molecule type" value="Genomic_DNA"/>
</dbReference>
<dbReference type="Proteomes" id="UP000287188">
    <property type="component" value="Unassembled WGS sequence"/>
</dbReference>
<evidence type="ECO:0000313" key="2">
    <source>
        <dbReference type="Proteomes" id="UP000287188"/>
    </source>
</evidence>
<reference evidence="2" key="1">
    <citation type="submission" date="2018-12" db="EMBL/GenBank/DDBJ databases">
        <title>Tengunoibacter tsumagoiensis gen. nov., sp. nov., Dictyobacter kobayashii sp. nov., D. alpinus sp. nov., and D. joshuensis sp. nov. and description of Dictyobacteraceae fam. nov. within the order Ktedonobacterales isolated from Tengu-no-mugimeshi.</title>
        <authorList>
            <person name="Wang C.M."/>
            <person name="Zheng Y."/>
            <person name="Sakai Y."/>
            <person name="Toyoda A."/>
            <person name="Minakuchi Y."/>
            <person name="Abe K."/>
            <person name="Yokota A."/>
            <person name="Yabe S."/>
        </authorList>
    </citation>
    <scope>NUCLEOTIDE SEQUENCE [LARGE SCALE GENOMIC DNA]</scope>
    <source>
        <strain evidence="2">Uno11</strain>
    </source>
</reference>
<name>A0A402AEU0_9CHLR</name>
<proteinExistence type="predicted"/>
<accession>A0A402AEU0</accession>
<protein>
    <submittedName>
        <fullName evidence="1">Uncharacterized protein</fullName>
    </submittedName>
</protein>
<dbReference type="OrthoDB" id="1120323at2"/>
<sequence>MLSYRYYQEANTPESRYHSLSKEQNADPIYGEGFRRMRALVDSVGFPTLIETLRTTKRLPASKG</sequence>
<gene>
    <name evidence="1" type="ORF">KDK_14300</name>
</gene>
<keyword evidence="2" id="KW-1185">Reference proteome</keyword>
<comment type="caution">
    <text evidence="1">The sequence shown here is derived from an EMBL/GenBank/DDBJ whole genome shotgun (WGS) entry which is preliminary data.</text>
</comment>